<dbReference type="InterPro" id="IPR027417">
    <property type="entry name" value="P-loop_NTPase"/>
</dbReference>
<feature type="binding site" evidence="16">
    <location>
        <begin position="144"/>
        <end position="148"/>
    </location>
    <ligand>
        <name>ATP</name>
        <dbReference type="ChEBI" id="CHEBI:30616"/>
    </ligand>
</feature>
<keyword evidence="11 16" id="KW-0067">ATP-binding</keyword>
<dbReference type="InterPro" id="IPR036266">
    <property type="entry name" value="SecA_Wing/Scaffold_sf"/>
</dbReference>
<keyword evidence="15 16" id="KW-0472">Membrane</keyword>
<keyword evidence="13 16" id="KW-1278">Translocase</keyword>
<dbReference type="Gene3D" id="3.40.50.300">
    <property type="entry name" value="P-loop containing nucleotide triphosphate hydrolases"/>
    <property type="match status" value="2"/>
</dbReference>
<dbReference type="EMBL" id="CP110343">
    <property type="protein sequence ID" value="WPX97948.1"/>
    <property type="molecule type" value="Genomic_DNA"/>
</dbReference>
<evidence type="ECO:0000256" key="5">
    <source>
        <dbReference type="ARBA" id="ARBA00022475"/>
    </source>
</evidence>
<dbReference type="PRINTS" id="PR00906">
    <property type="entry name" value="SECA"/>
</dbReference>
<dbReference type="PROSITE" id="PS51192">
    <property type="entry name" value="HELICASE_ATP_BIND_1"/>
    <property type="match status" value="1"/>
</dbReference>
<comment type="subcellular location">
    <subcellularLocation>
        <location evidence="16">Cell membrane</location>
        <topology evidence="16">Peripheral membrane protein</topology>
        <orientation evidence="16">Cytoplasmic side</orientation>
    </subcellularLocation>
    <subcellularLocation>
        <location evidence="16">Cytoplasm</location>
    </subcellularLocation>
    <subcellularLocation>
        <location evidence="2">Membrane</location>
        <topology evidence="2">Peripheral membrane protein</topology>
    </subcellularLocation>
    <text evidence="16">Distribution is 50-50.</text>
</comment>
<evidence type="ECO:0000256" key="11">
    <source>
        <dbReference type="ARBA" id="ARBA00022840"/>
    </source>
</evidence>
<keyword evidence="4 16" id="KW-0813">Transport</keyword>
<dbReference type="PANTHER" id="PTHR30612:SF0">
    <property type="entry name" value="CHLOROPLAST PROTEIN-TRANSPORTING ATPASE"/>
    <property type="match status" value="1"/>
</dbReference>
<sequence>MKSGMIIPNLRYVSYCKILTCVRCYLHVMFVHIIIFFSMFLKFLKRFFLGNGDKKYINNAYEVVRQINALEETFQKMADAEISSYIPLIKQKISNGCVLNEVLPETFALVREASIRSIGKRHFDVQLIGGIILHDGDIAEMPTGEGKTLVATLSAVLNALLEKGVHIITTNSYLAGRDSELMGRIYNFLGLSVSCILSSMSNTEKRAAYRSDIIYGTNSEFGFDHLRDHLHYKLIDMVQEQHYYAIIDEADSILIDEGRTPLIISGASSTDTSIYSKINDIVSTFTAISYEIDHKNKSVLLTDDGAENVENIVIKHKLIAKDSKLYDAENLHILHYIEQALKAHKLFKKDVDYIVKNGTAMIIDEFTGRVLQGRRYSDGLHQAIEAKEGLRIHPENEIIASITLQNYFRMYDKIAGMTGTAKTEERELQEIYSLNVRKVPPNKPLIRVDEEDVVFRTEKEKNKAIVNEIVKAHLKGQPVLIGTVSVERSELISHLLEKERVPHKVLNAKHDAQEAEIISDAGRLKAVTVATNMAGRGTDIELGGKAPLMVEEFDKHNEDANKVKELGGLLVIGTERHESRRIDQQLRGRAGRQGDPGRSIFFLSLEDDLMKLFGSAKLSVFLQKLGIREDEAITHPWITKAIQRAQQKVEMRNFELRKNLIQYDDVINKQRKIIYAKRLEYLTRGDFLNDDINSTITSFFQKLVEQSYNESYDEFDVEKIQNIVDELIGGGYQILVQDNQHFKSYSKKITEGLVDFVSDIIVKLREENDDFLTAIQNTLLSILDTFWREHLKFLEYLRVGISLRSYGQKNPLHEYNIEAFNAFQKMKNDANYVMAEKIFMIIKHYRNKNSEVEEKLITEELNEKRTVIRRNAECPCGSGRRYKHCHGKY</sequence>
<dbReference type="PROSITE" id="PS51194">
    <property type="entry name" value="HELICASE_CTER"/>
    <property type="match status" value="1"/>
</dbReference>
<keyword evidence="14 16" id="KW-0811">Translocation</keyword>
<feature type="domain" description="Helicase C-terminal" evidence="20">
    <location>
        <begin position="449"/>
        <end position="657"/>
    </location>
</feature>
<dbReference type="InterPro" id="IPR014001">
    <property type="entry name" value="Helicase_ATP-bd"/>
</dbReference>
<dbReference type="NCBIfam" id="NF009538">
    <property type="entry name" value="PRK12904.1"/>
    <property type="match status" value="1"/>
</dbReference>
<evidence type="ECO:0000256" key="17">
    <source>
        <dbReference type="RuleBase" id="RU003874"/>
    </source>
</evidence>
<keyword evidence="23" id="KW-1185">Reference proteome</keyword>
<evidence type="ECO:0000256" key="2">
    <source>
        <dbReference type="ARBA" id="ARBA00004170"/>
    </source>
</evidence>
<evidence type="ECO:0000313" key="22">
    <source>
        <dbReference type="EMBL" id="WPX97948.1"/>
    </source>
</evidence>
<evidence type="ECO:0000256" key="12">
    <source>
        <dbReference type="ARBA" id="ARBA00022927"/>
    </source>
</evidence>
<dbReference type="InterPro" id="IPR014018">
    <property type="entry name" value="SecA_motor_DEAD"/>
</dbReference>
<comment type="catalytic activity">
    <reaction evidence="16">
        <text>ATP + H2O + cellular proteinSide 1 = ADP + phosphate + cellular proteinSide 2.</text>
        <dbReference type="EC" id="7.4.2.8"/>
    </reaction>
</comment>
<comment type="similarity">
    <text evidence="3 16 17">Belongs to the SecA family.</text>
</comment>
<dbReference type="SMART" id="SM00958">
    <property type="entry name" value="SecA_PP_bind"/>
    <property type="match status" value="1"/>
</dbReference>
<reference evidence="22" key="1">
    <citation type="submission" date="2022-10" db="EMBL/GenBank/DDBJ databases">
        <title>Host association and intracellularity evolved multiple times independently in the Rickettsiales.</title>
        <authorList>
            <person name="Castelli M."/>
            <person name="Nardi T."/>
            <person name="Gammuto L."/>
            <person name="Bellinzona G."/>
            <person name="Sabaneyeva E."/>
            <person name="Potekhin A."/>
            <person name="Serra V."/>
            <person name="Petroni G."/>
            <person name="Sassera D."/>
        </authorList>
    </citation>
    <scope>NUCLEOTIDE SEQUENCE [LARGE SCALE GENOMIC DNA]</scope>
    <source>
        <strain evidence="22">US_Bl 11III1</strain>
    </source>
</reference>
<keyword evidence="18" id="KW-0812">Transmembrane</keyword>
<comment type="subunit">
    <text evidence="16">Monomer and homodimer. Part of the essential Sec protein translocation apparatus which comprises SecA, SecYEG and auxiliary proteins SecDF-YajC and YidC.</text>
</comment>
<protein>
    <recommendedName>
        <fullName evidence="16 17">Protein translocase subunit SecA</fullName>
        <ecNumber evidence="16">7.4.2.8</ecNumber>
    </recommendedName>
</protein>
<evidence type="ECO:0000256" key="6">
    <source>
        <dbReference type="ARBA" id="ARBA00022490"/>
    </source>
</evidence>
<dbReference type="Gene3D" id="1.10.3060.10">
    <property type="entry name" value="Helical scaffold and wing domains of SecA"/>
    <property type="match status" value="1"/>
</dbReference>
<dbReference type="HAMAP" id="MF_01382">
    <property type="entry name" value="SecA"/>
    <property type="match status" value="1"/>
</dbReference>
<evidence type="ECO:0000256" key="10">
    <source>
        <dbReference type="ARBA" id="ARBA00022833"/>
    </source>
</evidence>
<dbReference type="Pfam" id="PF07517">
    <property type="entry name" value="SecA_DEAD"/>
    <property type="match status" value="1"/>
</dbReference>
<dbReference type="SUPFAM" id="SSF52540">
    <property type="entry name" value="P-loop containing nucleoside triphosphate hydrolases"/>
    <property type="match status" value="2"/>
</dbReference>
<dbReference type="SUPFAM" id="SSF81767">
    <property type="entry name" value="Pre-protein crosslinking domain of SecA"/>
    <property type="match status" value="1"/>
</dbReference>
<evidence type="ECO:0000313" key="23">
    <source>
        <dbReference type="Proteomes" id="UP001325140"/>
    </source>
</evidence>
<keyword evidence="18" id="KW-1133">Transmembrane helix</keyword>
<dbReference type="EC" id="7.4.2.8" evidence="16"/>
<dbReference type="InterPro" id="IPR011115">
    <property type="entry name" value="SecA_DEAD"/>
</dbReference>
<feature type="domain" description="SecA family profile" evidence="21">
    <location>
        <begin position="42"/>
        <end position="634"/>
    </location>
</feature>
<feature type="binding site" evidence="16">
    <location>
        <position position="126"/>
    </location>
    <ligand>
        <name>ATP</name>
        <dbReference type="ChEBI" id="CHEBI:30616"/>
    </ligand>
</feature>
<accession>A0ABZ0UTD2</accession>
<keyword evidence="6 16" id="KW-0963">Cytoplasm</keyword>
<dbReference type="PANTHER" id="PTHR30612">
    <property type="entry name" value="SECA INNER MEMBRANE COMPONENT OF SEC PROTEIN SECRETION SYSTEM"/>
    <property type="match status" value="1"/>
</dbReference>
<dbReference type="Proteomes" id="UP001325140">
    <property type="component" value="Chromosome"/>
</dbReference>
<evidence type="ECO:0000256" key="16">
    <source>
        <dbReference type="HAMAP-Rule" id="MF_01382"/>
    </source>
</evidence>
<evidence type="ECO:0000256" key="1">
    <source>
        <dbReference type="ARBA" id="ARBA00001947"/>
    </source>
</evidence>
<dbReference type="InterPro" id="IPR001650">
    <property type="entry name" value="Helicase_C-like"/>
</dbReference>
<keyword evidence="12 16" id="KW-0653">Protein transport</keyword>
<feature type="domain" description="Helicase ATP-binding" evidence="19">
    <location>
        <begin position="128"/>
        <end position="287"/>
    </location>
</feature>
<keyword evidence="8" id="KW-0479">Metal-binding</keyword>
<dbReference type="InterPro" id="IPR011116">
    <property type="entry name" value="SecA_Wing/Scaffold"/>
</dbReference>
<proteinExistence type="inferred from homology"/>
<evidence type="ECO:0000256" key="3">
    <source>
        <dbReference type="ARBA" id="ARBA00007650"/>
    </source>
</evidence>
<dbReference type="CDD" id="cd18803">
    <property type="entry name" value="SF2_C_secA"/>
    <property type="match status" value="1"/>
</dbReference>
<dbReference type="InterPro" id="IPR036670">
    <property type="entry name" value="SecA_X-link_sf"/>
</dbReference>
<evidence type="ECO:0000256" key="8">
    <source>
        <dbReference type="ARBA" id="ARBA00022723"/>
    </source>
</evidence>
<comment type="cofactor">
    <cofactor evidence="1">
        <name>Zn(2+)</name>
        <dbReference type="ChEBI" id="CHEBI:29105"/>
    </cofactor>
</comment>
<evidence type="ECO:0000256" key="9">
    <source>
        <dbReference type="ARBA" id="ARBA00022741"/>
    </source>
</evidence>
<dbReference type="Pfam" id="PF07516">
    <property type="entry name" value="SecA_SW"/>
    <property type="match status" value="1"/>
</dbReference>
<gene>
    <name evidence="16" type="primary">secA</name>
    <name evidence="22" type="ORF">Fokcrypt_00473</name>
</gene>
<name>A0ABZ0UTD2_9RICK</name>
<evidence type="ECO:0000259" key="20">
    <source>
        <dbReference type="PROSITE" id="PS51194"/>
    </source>
</evidence>
<dbReference type="PROSITE" id="PS51196">
    <property type="entry name" value="SECA_MOTOR_DEAD"/>
    <property type="match status" value="1"/>
</dbReference>
<evidence type="ECO:0000256" key="7">
    <source>
        <dbReference type="ARBA" id="ARBA00022519"/>
    </source>
</evidence>
<feature type="transmembrane region" description="Helical" evidence="18">
    <location>
        <begin position="21"/>
        <end position="41"/>
    </location>
</feature>
<dbReference type="Pfam" id="PF02810">
    <property type="entry name" value="SEC-C"/>
    <property type="match status" value="1"/>
</dbReference>
<evidence type="ECO:0000256" key="13">
    <source>
        <dbReference type="ARBA" id="ARBA00022967"/>
    </source>
</evidence>
<evidence type="ECO:0000256" key="18">
    <source>
        <dbReference type="SAM" id="Phobius"/>
    </source>
</evidence>
<evidence type="ECO:0000256" key="15">
    <source>
        <dbReference type="ARBA" id="ARBA00023136"/>
    </source>
</evidence>
<dbReference type="Gene3D" id="3.90.1440.10">
    <property type="entry name" value="SecA, preprotein cross-linking domain"/>
    <property type="match status" value="1"/>
</dbReference>
<keyword evidence="9 16" id="KW-0547">Nucleotide-binding</keyword>
<dbReference type="InterPro" id="IPR000185">
    <property type="entry name" value="SecA"/>
</dbReference>
<dbReference type="SUPFAM" id="SSF81886">
    <property type="entry name" value="Helical scaffold and wing domains of SecA"/>
    <property type="match status" value="1"/>
</dbReference>
<comment type="function">
    <text evidence="16">Part of the Sec protein translocase complex. Interacts with the SecYEG preprotein conducting channel. Has a central role in coupling the hydrolysis of ATP to the transfer of proteins into and across the cell membrane, serving both as a receptor for the preprotein-SecB complex and as an ATP-driven molecular motor driving the stepwise translocation of polypeptide chains across the membrane.</text>
</comment>
<organism evidence="22 23">
    <name type="scientific">Candidatus Fokinia crypta</name>
    <dbReference type="NCBI Taxonomy" id="1920990"/>
    <lineage>
        <taxon>Bacteria</taxon>
        <taxon>Pseudomonadati</taxon>
        <taxon>Pseudomonadota</taxon>
        <taxon>Alphaproteobacteria</taxon>
        <taxon>Rickettsiales</taxon>
        <taxon>Candidatus Midichloriaceae</taxon>
        <taxon>Candidatus Fokinia</taxon>
    </lineage>
</organism>
<dbReference type="InterPro" id="IPR020937">
    <property type="entry name" value="SecA_CS"/>
</dbReference>
<evidence type="ECO:0000256" key="14">
    <source>
        <dbReference type="ARBA" id="ARBA00023010"/>
    </source>
</evidence>
<evidence type="ECO:0000259" key="21">
    <source>
        <dbReference type="PROSITE" id="PS51196"/>
    </source>
</evidence>
<dbReference type="Pfam" id="PF21090">
    <property type="entry name" value="P-loop_SecA"/>
    <property type="match status" value="1"/>
</dbReference>
<dbReference type="InterPro" id="IPR011130">
    <property type="entry name" value="SecA_preprotein_X-link_dom"/>
</dbReference>
<dbReference type="InterPro" id="IPR044722">
    <property type="entry name" value="SecA_SF2_C"/>
</dbReference>
<feature type="binding site" evidence="16">
    <location>
        <position position="539"/>
    </location>
    <ligand>
        <name>ATP</name>
        <dbReference type="ChEBI" id="CHEBI:30616"/>
    </ligand>
</feature>
<evidence type="ECO:0000259" key="19">
    <source>
        <dbReference type="PROSITE" id="PS51192"/>
    </source>
</evidence>
<dbReference type="NCBIfam" id="TIGR00963">
    <property type="entry name" value="secA"/>
    <property type="match status" value="1"/>
</dbReference>
<evidence type="ECO:0000256" key="4">
    <source>
        <dbReference type="ARBA" id="ARBA00022448"/>
    </source>
</evidence>
<dbReference type="Pfam" id="PF01043">
    <property type="entry name" value="SecA_PP_bind"/>
    <property type="match status" value="1"/>
</dbReference>
<keyword evidence="7" id="KW-0997">Cell inner membrane</keyword>
<dbReference type="SMART" id="SM00957">
    <property type="entry name" value="SecA_DEAD"/>
    <property type="match status" value="1"/>
</dbReference>
<dbReference type="PROSITE" id="PS01312">
    <property type="entry name" value="SECA"/>
    <property type="match status" value="1"/>
</dbReference>
<keyword evidence="5 16" id="KW-1003">Cell membrane</keyword>
<dbReference type="CDD" id="cd17928">
    <property type="entry name" value="DEXDc_SecA"/>
    <property type="match status" value="1"/>
</dbReference>
<keyword evidence="10" id="KW-0862">Zinc</keyword>
<dbReference type="InterPro" id="IPR004027">
    <property type="entry name" value="SEC_C_motif"/>
</dbReference>